<dbReference type="OrthoDB" id="26889at2759"/>
<dbReference type="OMA" id="EYNDAHT"/>
<dbReference type="Proteomes" id="UP000012174">
    <property type="component" value="Unassembled WGS sequence"/>
</dbReference>
<keyword evidence="2" id="KW-0560">Oxidoreductase</keyword>
<name>M7U118_EUTLA</name>
<evidence type="ECO:0000259" key="3">
    <source>
        <dbReference type="Pfam" id="PF02525"/>
    </source>
</evidence>
<dbReference type="GO" id="GO:0005829">
    <property type="term" value="C:cytosol"/>
    <property type="evidence" value="ECO:0007669"/>
    <property type="project" value="TreeGrafter"/>
</dbReference>
<dbReference type="PANTHER" id="PTHR10204">
    <property type="entry name" value="NAD P H OXIDOREDUCTASE-RELATED"/>
    <property type="match status" value="1"/>
</dbReference>
<dbReference type="InterPro" id="IPR029039">
    <property type="entry name" value="Flavoprotein-like_sf"/>
</dbReference>
<dbReference type="SUPFAM" id="SSF52218">
    <property type="entry name" value="Flavoproteins"/>
    <property type="match status" value="1"/>
</dbReference>
<sequence>MKVFIVYAHPEPQSLNGSLLKVTVDELEAQGHEVQVSDLYAMEWKAQVDRADFQQVPPGARLKVGWASGEAALAGRLTEDVKREQEKLAWADAVLLQFPLWWYGMPAILKGWVERVFSLLFAFGVGEYNDAHTGATGTARASSWASAPCWS</sequence>
<protein>
    <submittedName>
        <fullName evidence="4">Putative nad h quinone family protein</fullName>
    </submittedName>
</protein>
<reference evidence="5" key="1">
    <citation type="journal article" date="2013" name="Genome Announc.">
        <title>Draft genome sequence of the grapevine dieback fungus Eutypa lata UCR-EL1.</title>
        <authorList>
            <person name="Blanco-Ulate B."/>
            <person name="Rolshausen P.E."/>
            <person name="Cantu D."/>
        </authorList>
    </citation>
    <scope>NUCLEOTIDE SEQUENCE [LARGE SCALE GENOMIC DNA]</scope>
    <source>
        <strain evidence="5">UCR-EL1</strain>
    </source>
</reference>
<dbReference type="HOGENOM" id="CLU_058643_2_2_1"/>
<dbReference type="AlphaFoldDB" id="M7U118"/>
<dbReference type="EMBL" id="KB705413">
    <property type="protein sequence ID" value="EMR72615.1"/>
    <property type="molecule type" value="Genomic_DNA"/>
</dbReference>
<dbReference type="Gene3D" id="3.40.50.360">
    <property type="match status" value="1"/>
</dbReference>
<evidence type="ECO:0000313" key="4">
    <source>
        <dbReference type="EMBL" id="EMR72615.1"/>
    </source>
</evidence>
<feature type="domain" description="Flavodoxin-like fold" evidence="3">
    <location>
        <begin position="1"/>
        <end position="129"/>
    </location>
</feature>
<comment type="similarity">
    <text evidence="1">Belongs to the NAD(P)H dehydrogenase (quinone) family.</text>
</comment>
<evidence type="ECO:0000313" key="5">
    <source>
        <dbReference type="Proteomes" id="UP000012174"/>
    </source>
</evidence>
<dbReference type="KEGG" id="ela:UCREL1_340"/>
<dbReference type="InterPro" id="IPR051545">
    <property type="entry name" value="NAD(P)H_dehydrogenase_qn"/>
</dbReference>
<organism evidence="4 5">
    <name type="scientific">Eutypa lata (strain UCR-EL1)</name>
    <name type="common">Grapevine dieback disease fungus</name>
    <name type="synonym">Eutypa armeniacae</name>
    <dbReference type="NCBI Taxonomy" id="1287681"/>
    <lineage>
        <taxon>Eukaryota</taxon>
        <taxon>Fungi</taxon>
        <taxon>Dikarya</taxon>
        <taxon>Ascomycota</taxon>
        <taxon>Pezizomycotina</taxon>
        <taxon>Sordariomycetes</taxon>
        <taxon>Xylariomycetidae</taxon>
        <taxon>Xylariales</taxon>
        <taxon>Diatrypaceae</taxon>
        <taxon>Eutypa</taxon>
    </lineage>
</organism>
<keyword evidence="5" id="KW-1185">Reference proteome</keyword>
<dbReference type="STRING" id="1287681.M7U118"/>
<proteinExistence type="inferred from homology"/>
<dbReference type="Pfam" id="PF02525">
    <property type="entry name" value="Flavodoxin_2"/>
    <property type="match status" value="1"/>
</dbReference>
<dbReference type="InterPro" id="IPR003680">
    <property type="entry name" value="Flavodoxin_fold"/>
</dbReference>
<accession>M7U118</accession>
<evidence type="ECO:0000256" key="1">
    <source>
        <dbReference type="ARBA" id="ARBA00006252"/>
    </source>
</evidence>
<gene>
    <name evidence="4" type="ORF">UCREL1_340</name>
</gene>
<dbReference type="GO" id="GO:0003955">
    <property type="term" value="F:NAD(P)H dehydrogenase (quinone) activity"/>
    <property type="evidence" value="ECO:0007669"/>
    <property type="project" value="TreeGrafter"/>
</dbReference>
<dbReference type="PANTHER" id="PTHR10204:SF34">
    <property type="entry name" value="NAD(P)H DEHYDROGENASE [QUINONE] 1 ISOFORM 1"/>
    <property type="match status" value="1"/>
</dbReference>
<dbReference type="eggNOG" id="ENOG502QWY5">
    <property type="taxonomic scope" value="Eukaryota"/>
</dbReference>
<evidence type="ECO:0000256" key="2">
    <source>
        <dbReference type="ARBA" id="ARBA00023002"/>
    </source>
</evidence>